<keyword evidence="3" id="KW-1185">Reference proteome</keyword>
<evidence type="ECO:0000256" key="1">
    <source>
        <dbReference type="SAM" id="MobiDB-lite"/>
    </source>
</evidence>
<feature type="region of interest" description="Disordered" evidence="1">
    <location>
        <begin position="1"/>
        <end position="62"/>
    </location>
</feature>
<dbReference type="EMBL" id="LRQV01000123">
    <property type="protein sequence ID" value="KXK59252.1"/>
    <property type="molecule type" value="Genomic_DNA"/>
</dbReference>
<sequence>MRLAERGVRVGPQTGARPGDEAWLSDQLDRAAMDDVDRPAEARPAEARTEDVGERRRTAQER</sequence>
<gene>
    <name evidence="2" type="ORF">AWW66_25205</name>
</gene>
<feature type="compositionally biased region" description="Basic and acidic residues" evidence="1">
    <location>
        <begin position="27"/>
        <end position="62"/>
    </location>
</feature>
<dbReference type="AlphaFoldDB" id="A0A136PLG9"/>
<name>A0A136PLG9_9ACTN</name>
<reference evidence="2 3" key="1">
    <citation type="submission" date="2016-01" db="EMBL/GenBank/DDBJ databases">
        <title>Whole genome sequence and analysis of Micromonospora rosaria DSM 803, which can produce antibacterial substance rosamicin.</title>
        <authorList>
            <person name="Yang H."/>
            <person name="He X."/>
            <person name="Zhu D."/>
        </authorList>
    </citation>
    <scope>NUCLEOTIDE SEQUENCE [LARGE SCALE GENOMIC DNA]</scope>
    <source>
        <strain evidence="2 3">DSM 803</strain>
    </source>
</reference>
<comment type="caution">
    <text evidence="2">The sequence shown here is derived from an EMBL/GenBank/DDBJ whole genome shotgun (WGS) entry which is preliminary data.</text>
</comment>
<organism evidence="2 3">
    <name type="scientific">Micromonospora rosaria</name>
    <dbReference type="NCBI Taxonomy" id="47874"/>
    <lineage>
        <taxon>Bacteria</taxon>
        <taxon>Bacillati</taxon>
        <taxon>Actinomycetota</taxon>
        <taxon>Actinomycetes</taxon>
        <taxon>Micromonosporales</taxon>
        <taxon>Micromonosporaceae</taxon>
        <taxon>Micromonospora</taxon>
    </lineage>
</organism>
<evidence type="ECO:0000313" key="2">
    <source>
        <dbReference type="EMBL" id="KXK59252.1"/>
    </source>
</evidence>
<protein>
    <submittedName>
        <fullName evidence="2">Uncharacterized protein</fullName>
    </submittedName>
</protein>
<dbReference type="Proteomes" id="UP000070620">
    <property type="component" value="Unassembled WGS sequence"/>
</dbReference>
<evidence type="ECO:0000313" key="3">
    <source>
        <dbReference type="Proteomes" id="UP000070620"/>
    </source>
</evidence>
<proteinExistence type="predicted"/>
<accession>A0A136PLG9</accession>